<keyword evidence="2" id="KW-1133">Transmembrane helix</keyword>
<evidence type="ECO:0000256" key="1">
    <source>
        <dbReference type="ARBA" id="ARBA00022729"/>
    </source>
</evidence>
<evidence type="ECO:0000256" key="2">
    <source>
        <dbReference type="SAM" id="Phobius"/>
    </source>
</evidence>
<protein>
    <submittedName>
        <fullName evidence="3">DUF3862 domain-containing protein</fullName>
    </submittedName>
</protein>
<dbReference type="Pfam" id="PF12978">
    <property type="entry name" value="DUF3862"/>
    <property type="match status" value="1"/>
</dbReference>
<feature type="transmembrane region" description="Helical" evidence="2">
    <location>
        <begin position="25"/>
        <end position="44"/>
    </location>
</feature>
<keyword evidence="1" id="KW-0732">Signal</keyword>
<accession>A0A7L7KVY0</accession>
<dbReference type="AlphaFoldDB" id="A0A7L7KVY0"/>
<keyword evidence="4" id="KW-1185">Reference proteome</keyword>
<reference evidence="3 4" key="1">
    <citation type="submission" date="2020-02" db="EMBL/GenBank/DDBJ databases">
        <title>Complete Genome Sequence of Lactobacillus sp. NFFJ11 Isolated from animal feed.</title>
        <authorList>
            <person name="Jung J.Y."/>
        </authorList>
    </citation>
    <scope>NUCLEOTIDE SEQUENCE [LARGE SCALE GENOMIC DNA]</scope>
    <source>
        <strain evidence="3 4">NFFJ11</strain>
    </source>
</reference>
<dbReference type="InterPro" id="IPR024418">
    <property type="entry name" value="DUF3862"/>
</dbReference>
<dbReference type="Gene3D" id="3.30.1450.10">
    <property type="match status" value="2"/>
</dbReference>
<gene>
    <name evidence="3" type="ORF">G6534_04805</name>
</gene>
<evidence type="ECO:0000313" key="4">
    <source>
        <dbReference type="Proteomes" id="UP000514410"/>
    </source>
</evidence>
<dbReference type="Proteomes" id="UP000514410">
    <property type="component" value="Chromosome"/>
</dbReference>
<dbReference type="KEGG" id="cpab:G6534_04805"/>
<keyword evidence="2" id="KW-0812">Transmembrane</keyword>
<dbReference type="EMBL" id="CP049366">
    <property type="protein sequence ID" value="QMT83981.1"/>
    <property type="molecule type" value="Genomic_DNA"/>
</dbReference>
<organism evidence="3 4">
    <name type="scientific">Companilactobacillus pabuli</name>
    <dbReference type="NCBI Taxonomy" id="2714036"/>
    <lineage>
        <taxon>Bacteria</taxon>
        <taxon>Bacillati</taxon>
        <taxon>Bacillota</taxon>
        <taxon>Bacilli</taxon>
        <taxon>Lactobacillales</taxon>
        <taxon>Lactobacillaceae</taxon>
        <taxon>Companilactobacillus</taxon>
    </lineage>
</organism>
<dbReference type="InterPro" id="IPR037873">
    <property type="entry name" value="BamE-like"/>
</dbReference>
<evidence type="ECO:0000313" key="3">
    <source>
        <dbReference type="EMBL" id="QMT83981.1"/>
    </source>
</evidence>
<keyword evidence="2" id="KW-0472">Membrane</keyword>
<proteinExistence type="predicted"/>
<name>A0A7L7KVY0_9LACO</name>
<dbReference type="RefSeq" id="WP_182083198.1">
    <property type="nucleotide sequence ID" value="NZ_CP049366.1"/>
</dbReference>
<sequence>MNSNNLPTRAQYRSQKHHKHFYSRWWFWLIIIIILAGGSATVGMKITATGPFKEATTKVEKKDTTKKKVKKQTGVTFYQYNGIYLNETSGTPIETVHNILGKPSSTSITENQGVKTELDTWNDIQNGQLGSTLKVSFANGHAISKALNGLKVKRSEKLGLDAYSSIQNGQSVDAIHTNLGKPNSYSESLANGKSVVNYTYSSDVSGDTGANFVVTFTDGSVSGKSQSGMEKN</sequence>